<feature type="region of interest" description="Disordered" evidence="2">
    <location>
        <begin position="1"/>
        <end position="42"/>
    </location>
</feature>
<feature type="domain" description="BESS" evidence="3">
    <location>
        <begin position="59"/>
        <end position="98"/>
    </location>
</feature>
<evidence type="ECO:0000313" key="4">
    <source>
        <dbReference type="EMBL" id="CAG4936499.1"/>
    </source>
</evidence>
<reference evidence="4" key="1">
    <citation type="submission" date="2021-04" db="EMBL/GenBank/DDBJ databases">
        <authorList>
            <person name="Tunstrom K."/>
        </authorList>
    </citation>
    <scope>NUCLEOTIDE SEQUENCE</scope>
</reference>
<evidence type="ECO:0000256" key="1">
    <source>
        <dbReference type="PROSITE-ProRule" id="PRU00371"/>
    </source>
</evidence>
<proteinExistence type="predicted"/>
<sequence>MPSSSNVSQDVQGQTSTASSENPWTKKKKKPTSPNQSVESSKFEKGLLNLLASQTADIASDDLSFFSSLGPILKTFDLEQKFEFRSRVLNVVTSVKNMHYRPSSSTSMVNLTSPDVRSPPQYEQQNMYNTPSPYNYDNDHPSGSSENIEHV</sequence>
<keyword evidence="1" id="KW-0539">Nucleus</keyword>
<dbReference type="AlphaFoldDB" id="A0A8S3W212"/>
<organism evidence="4 5">
    <name type="scientific">Parnassius apollo</name>
    <name type="common">Apollo butterfly</name>
    <name type="synonym">Papilio apollo</name>
    <dbReference type="NCBI Taxonomy" id="110799"/>
    <lineage>
        <taxon>Eukaryota</taxon>
        <taxon>Metazoa</taxon>
        <taxon>Ecdysozoa</taxon>
        <taxon>Arthropoda</taxon>
        <taxon>Hexapoda</taxon>
        <taxon>Insecta</taxon>
        <taxon>Pterygota</taxon>
        <taxon>Neoptera</taxon>
        <taxon>Endopterygota</taxon>
        <taxon>Lepidoptera</taxon>
        <taxon>Glossata</taxon>
        <taxon>Ditrysia</taxon>
        <taxon>Papilionoidea</taxon>
        <taxon>Papilionidae</taxon>
        <taxon>Parnassiinae</taxon>
        <taxon>Parnassini</taxon>
        <taxon>Parnassius</taxon>
        <taxon>Parnassius</taxon>
    </lineage>
</organism>
<dbReference type="GO" id="GO:0003677">
    <property type="term" value="F:DNA binding"/>
    <property type="evidence" value="ECO:0007669"/>
    <property type="project" value="InterPro"/>
</dbReference>
<evidence type="ECO:0000256" key="2">
    <source>
        <dbReference type="SAM" id="MobiDB-lite"/>
    </source>
</evidence>
<comment type="caution">
    <text evidence="4">The sequence shown here is derived from an EMBL/GenBank/DDBJ whole genome shotgun (WGS) entry which is preliminary data.</text>
</comment>
<name>A0A8S3W212_PARAO</name>
<dbReference type="EMBL" id="CAJQZP010000080">
    <property type="protein sequence ID" value="CAG4936499.1"/>
    <property type="molecule type" value="Genomic_DNA"/>
</dbReference>
<dbReference type="OrthoDB" id="6932190at2759"/>
<keyword evidence="5" id="KW-1185">Reference proteome</keyword>
<dbReference type="InterPro" id="IPR004210">
    <property type="entry name" value="BESS_motif"/>
</dbReference>
<feature type="compositionally biased region" description="Polar residues" evidence="2">
    <location>
        <begin position="1"/>
        <end position="23"/>
    </location>
</feature>
<accession>A0A8S3W212</accession>
<gene>
    <name evidence="4" type="ORF">PAPOLLO_LOCUS1209</name>
</gene>
<evidence type="ECO:0000259" key="3">
    <source>
        <dbReference type="PROSITE" id="PS51031"/>
    </source>
</evidence>
<dbReference type="Proteomes" id="UP000691718">
    <property type="component" value="Unassembled WGS sequence"/>
</dbReference>
<feature type="region of interest" description="Disordered" evidence="2">
    <location>
        <begin position="101"/>
        <end position="151"/>
    </location>
</feature>
<dbReference type="GO" id="GO:0005634">
    <property type="term" value="C:nucleus"/>
    <property type="evidence" value="ECO:0007669"/>
    <property type="project" value="UniProtKB-SubCell"/>
</dbReference>
<comment type="subcellular location">
    <subcellularLocation>
        <location evidence="1">Nucleus</location>
    </subcellularLocation>
</comment>
<evidence type="ECO:0000313" key="5">
    <source>
        <dbReference type="Proteomes" id="UP000691718"/>
    </source>
</evidence>
<dbReference type="PROSITE" id="PS51031">
    <property type="entry name" value="BESS"/>
    <property type="match status" value="1"/>
</dbReference>
<protein>
    <submittedName>
        <fullName evidence="4">(apollo) hypothetical protein</fullName>
    </submittedName>
</protein>